<dbReference type="InterPro" id="IPR029151">
    <property type="entry name" value="Sensor-like_sf"/>
</dbReference>
<keyword evidence="9" id="KW-1185">Reference proteome</keyword>
<proteinExistence type="inferred from homology"/>
<reference evidence="8 9" key="1">
    <citation type="submission" date="2019-06" db="EMBL/GenBank/DDBJ databases">
        <title>Genomic Encyclopedia of Type Strains, Phase IV (KMG-V): Genome sequencing to study the core and pangenomes of soil and plant-associated prokaryotes.</title>
        <authorList>
            <person name="Whitman W."/>
        </authorList>
    </citation>
    <scope>NUCLEOTIDE SEQUENCE [LARGE SCALE GENOMIC DNA]</scope>
    <source>
        <strain evidence="8 9">BR 10556</strain>
    </source>
</reference>
<dbReference type="SMART" id="SM00283">
    <property type="entry name" value="MA"/>
    <property type="match status" value="1"/>
</dbReference>
<dbReference type="SMART" id="SM00304">
    <property type="entry name" value="HAMP"/>
    <property type="match status" value="1"/>
</dbReference>
<dbReference type="Gene3D" id="6.10.340.10">
    <property type="match status" value="1"/>
</dbReference>
<gene>
    <name evidence="8" type="ORF">FBZ95_103523</name>
</gene>
<dbReference type="GO" id="GO:0016020">
    <property type="term" value="C:membrane"/>
    <property type="evidence" value="ECO:0007669"/>
    <property type="project" value="InterPro"/>
</dbReference>
<keyword evidence="1 3" id="KW-0807">Transducer</keyword>
<evidence type="ECO:0000256" key="3">
    <source>
        <dbReference type="PROSITE-ProRule" id="PRU00284"/>
    </source>
</evidence>
<dbReference type="Pfam" id="PF17201">
    <property type="entry name" value="Cache_3-Cache_2"/>
    <property type="match status" value="1"/>
</dbReference>
<evidence type="ECO:0000256" key="2">
    <source>
        <dbReference type="ARBA" id="ARBA00029447"/>
    </source>
</evidence>
<keyword evidence="5" id="KW-1133">Transmembrane helix</keyword>
<dbReference type="SUPFAM" id="SSF58104">
    <property type="entry name" value="Methyl-accepting chemotaxis protein (MCP) signaling domain"/>
    <property type="match status" value="1"/>
</dbReference>
<dbReference type="SUPFAM" id="SSF103190">
    <property type="entry name" value="Sensory domain-like"/>
    <property type="match status" value="1"/>
</dbReference>
<dbReference type="GO" id="GO:0004888">
    <property type="term" value="F:transmembrane signaling receptor activity"/>
    <property type="evidence" value="ECO:0007669"/>
    <property type="project" value="InterPro"/>
</dbReference>
<dbReference type="STRING" id="1399419.A5906_38885"/>
<dbReference type="OrthoDB" id="8320983at2"/>
<comment type="similarity">
    <text evidence="2">Belongs to the methyl-accepting chemotaxis (MCP) protein family.</text>
</comment>
<dbReference type="GO" id="GO:0007165">
    <property type="term" value="P:signal transduction"/>
    <property type="evidence" value="ECO:0007669"/>
    <property type="project" value="UniProtKB-KW"/>
</dbReference>
<sequence length="576" mass="60426">MSNLSTAGFLPQFKLGTKAVLSAVLLIAVNTALVVGAGYWSLTSAFNDRALRDIEVNLRTLALAFAETASEAKITMKDGAVVRAEIPKMPEFKDHAIVDRAVSYVGGNATLFVFDEASGQFVRRSTNVKKENGDRAVGTQLAADHPAQAGLRRGEAYKGPAVLFGKSFMTAYFPVVDAAGRVAGILYVGIPMAQFESMLSQAISSMAAAAGLAALLVLVLTLLIVRRITRPLTSVTRSLTALADGQSDVEIDCEDRADEIGEIARTVAVFRSNSLERARLRSEQTAATAAAAEQRKAELRNFVEEFRGSVGGILDKVLSSSGEFERAARQLTDTARSTADLSARSAGASEDASEHVRSAASASDELSQSISEITRRVQESNEISAEAVRQAEATDQRIAQLSEAGSRIGDVVKLITSIAEQTNLLALNATIEAARAGDAGRGFAVVAQEVKTLAGQTAKATEEISSQIASMQLATEESVAAVKGIGQTIERISGIAGSISAAVEQQRNATHNIAASVRAAASGTADVAVNVRHAAKGASETGETSSRMFASAQALSGESLHLKAEVDSFLDRVHAA</sequence>
<dbReference type="CDD" id="cd06225">
    <property type="entry name" value="HAMP"/>
    <property type="match status" value="1"/>
</dbReference>
<feature type="transmembrane region" description="Helical" evidence="5">
    <location>
        <begin position="171"/>
        <end position="190"/>
    </location>
</feature>
<keyword evidence="5" id="KW-0472">Membrane</keyword>
<feature type="transmembrane region" description="Helical" evidence="5">
    <location>
        <begin position="202"/>
        <end position="225"/>
    </location>
</feature>
<evidence type="ECO:0000256" key="5">
    <source>
        <dbReference type="SAM" id="Phobius"/>
    </source>
</evidence>
<evidence type="ECO:0000256" key="4">
    <source>
        <dbReference type="SAM" id="MobiDB-lite"/>
    </source>
</evidence>
<organism evidence="8 9">
    <name type="scientific">Bradyrhizobium sacchari</name>
    <dbReference type="NCBI Taxonomy" id="1399419"/>
    <lineage>
        <taxon>Bacteria</taxon>
        <taxon>Pseudomonadati</taxon>
        <taxon>Pseudomonadota</taxon>
        <taxon>Alphaproteobacteria</taxon>
        <taxon>Hyphomicrobiales</taxon>
        <taxon>Nitrobacteraceae</taxon>
        <taxon>Bradyrhizobium</taxon>
    </lineage>
</organism>
<keyword evidence="5" id="KW-0812">Transmembrane</keyword>
<evidence type="ECO:0000259" key="6">
    <source>
        <dbReference type="PROSITE" id="PS50111"/>
    </source>
</evidence>
<dbReference type="Pfam" id="PF00672">
    <property type="entry name" value="HAMP"/>
    <property type="match status" value="1"/>
</dbReference>
<dbReference type="GO" id="GO:0006935">
    <property type="term" value="P:chemotaxis"/>
    <property type="evidence" value="ECO:0007669"/>
    <property type="project" value="InterPro"/>
</dbReference>
<evidence type="ECO:0000256" key="1">
    <source>
        <dbReference type="ARBA" id="ARBA00023224"/>
    </source>
</evidence>
<protein>
    <submittedName>
        <fullName evidence="8">Methyl-accepting chemotaxis protein</fullName>
    </submittedName>
</protein>
<dbReference type="PANTHER" id="PTHR32089">
    <property type="entry name" value="METHYL-ACCEPTING CHEMOTAXIS PROTEIN MCPB"/>
    <property type="match status" value="1"/>
</dbReference>
<comment type="caution">
    <text evidence="8">The sequence shown here is derived from an EMBL/GenBank/DDBJ whole genome shotgun (WGS) entry which is preliminary data.</text>
</comment>
<evidence type="ECO:0000313" key="8">
    <source>
        <dbReference type="EMBL" id="TWB78678.1"/>
    </source>
</evidence>
<dbReference type="InterPro" id="IPR003660">
    <property type="entry name" value="HAMP_dom"/>
</dbReference>
<dbReference type="PROSITE" id="PS50111">
    <property type="entry name" value="CHEMOTAXIS_TRANSDUC_2"/>
    <property type="match status" value="1"/>
</dbReference>
<feature type="domain" description="Methyl-accepting transducer" evidence="6">
    <location>
        <begin position="320"/>
        <end position="549"/>
    </location>
</feature>
<dbReference type="EMBL" id="VITW01000003">
    <property type="protein sequence ID" value="TWB78678.1"/>
    <property type="molecule type" value="Genomic_DNA"/>
</dbReference>
<name>A0A560K5Q1_9BRAD</name>
<feature type="region of interest" description="Disordered" evidence="4">
    <location>
        <begin position="332"/>
        <end position="368"/>
    </location>
</feature>
<dbReference type="Gene3D" id="1.10.287.950">
    <property type="entry name" value="Methyl-accepting chemotaxis protein"/>
    <property type="match status" value="1"/>
</dbReference>
<dbReference type="Pfam" id="PF00015">
    <property type="entry name" value="MCPsignal"/>
    <property type="match status" value="1"/>
</dbReference>
<dbReference type="AlphaFoldDB" id="A0A560K5Q1"/>
<accession>A0A560K5Q1</accession>
<dbReference type="PANTHER" id="PTHR32089:SF112">
    <property type="entry name" value="LYSOZYME-LIKE PROTEIN-RELATED"/>
    <property type="match status" value="1"/>
</dbReference>
<dbReference type="Proteomes" id="UP000315914">
    <property type="component" value="Unassembled WGS sequence"/>
</dbReference>
<dbReference type="InterPro" id="IPR033462">
    <property type="entry name" value="Cache_3-Cache_2"/>
</dbReference>
<evidence type="ECO:0000313" key="9">
    <source>
        <dbReference type="Proteomes" id="UP000315914"/>
    </source>
</evidence>
<dbReference type="InterPro" id="IPR004089">
    <property type="entry name" value="MCPsignal_dom"/>
</dbReference>
<dbReference type="InterPro" id="IPR004090">
    <property type="entry name" value="Chemotax_Me-accpt_rcpt"/>
</dbReference>
<evidence type="ECO:0000259" key="7">
    <source>
        <dbReference type="PROSITE" id="PS50885"/>
    </source>
</evidence>
<dbReference type="PROSITE" id="PS50885">
    <property type="entry name" value="HAMP"/>
    <property type="match status" value="1"/>
</dbReference>
<feature type="domain" description="HAMP" evidence="7">
    <location>
        <begin position="226"/>
        <end position="279"/>
    </location>
</feature>
<dbReference type="RefSeq" id="WP_080137181.1">
    <property type="nucleotide sequence ID" value="NZ_LWIG01000014.1"/>
</dbReference>
<feature type="transmembrane region" description="Helical" evidence="5">
    <location>
        <begin position="20"/>
        <end position="42"/>
    </location>
</feature>
<dbReference type="PRINTS" id="PR00260">
    <property type="entry name" value="CHEMTRNSDUCR"/>
</dbReference>